<name>A0A150X0K6_ROSEK</name>
<dbReference type="Proteomes" id="UP000075583">
    <property type="component" value="Unassembled WGS sequence"/>
</dbReference>
<dbReference type="STRING" id="279360.MB14_09410"/>
<reference evidence="1" key="1">
    <citation type="submission" date="2016-01" db="EMBL/GenBank/DDBJ databases">
        <title>Genome sequencing of Roseivirga ehrenbergii KMM 6017.</title>
        <authorList>
            <person name="Selvaratnam C."/>
            <person name="Thevarajoo S."/>
            <person name="Goh K.M."/>
            <person name="Ee R."/>
            <person name="Chan K.-G."/>
            <person name="Chong C.S."/>
        </authorList>
    </citation>
    <scope>NUCLEOTIDE SEQUENCE [LARGE SCALE GENOMIC DNA]</scope>
    <source>
        <strain evidence="1">KMM 6017</strain>
    </source>
</reference>
<evidence type="ECO:0000313" key="2">
    <source>
        <dbReference type="Proteomes" id="UP000075583"/>
    </source>
</evidence>
<accession>A0A150X0K6</accession>
<dbReference type="AlphaFoldDB" id="A0A150X0K6"/>
<evidence type="ECO:0000313" key="1">
    <source>
        <dbReference type="EMBL" id="KYG72247.1"/>
    </source>
</evidence>
<organism evidence="1 2">
    <name type="scientific">Roseivirga ehrenbergii (strain DSM 102268 / JCM 13514 / KCTC 12282 / NCIMB 14502 / KMM 6017)</name>
    <dbReference type="NCBI Taxonomy" id="279360"/>
    <lineage>
        <taxon>Bacteria</taxon>
        <taxon>Pseudomonadati</taxon>
        <taxon>Bacteroidota</taxon>
        <taxon>Cytophagia</taxon>
        <taxon>Cytophagales</taxon>
        <taxon>Roseivirgaceae</taxon>
        <taxon>Roseivirga</taxon>
    </lineage>
</organism>
<proteinExistence type="predicted"/>
<dbReference type="EMBL" id="LQZQ01000049">
    <property type="protein sequence ID" value="KYG72247.1"/>
    <property type="molecule type" value="Genomic_DNA"/>
</dbReference>
<comment type="caution">
    <text evidence="1">The sequence shown here is derived from an EMBL/GenBank/DDBJ whole genome shotgun (WGS) entry which is preliminary data.</text>
</comment>
<protein>
    <submittedName>
        <fullName evidence="1">Uncharacterized protein</fullName>
    </submittedName>
</protein>
<keyword evidence="2" id="KW-1185">Reference proteome</keyword>
<sequence>MPLMRLLLSFLFLFLTIGVNAQDIITYRPKVVEFTSEYLSNYEAYEKPVGENNSISSIAKDNLLRVRLGVPLILKEKTLFGFQFKYYKQSYGVGTGQQGELFDFLNNNHLNNAGLNFLYQRNISKEKKFSLIILTELASDTWSINRFSSRYLAMGEYSKQLNESTIIGYGGVVNYALGLLNIYPTFSYKKQLSEKMLFEAILPSSINLRYHWKEGTHFIYQTELVNWRFNLTDALQNEAHLITLQRADVYFKLKVEQEIHDWLWMGVDVGYVHNLTYFTVNPGDRIKKAISEYDIKDSSYLRFSIFLVPPRKLWDSL</sequence>
<gene>
    <name evidence="1" type="ORF">MB14_09410</name>
</gene>